<organism evidence="14 15">
    <name type="scientific">Hibiscus sabdariffa</name>
    <name type="common">roselle</name>
    <dbReference type="NCBI Taxonomy" id="183260"/>
    <lineage>
        <taxon>Eukaryota</taxon>
        <taxon>Viridiplantae</taxon>
        <taxon>Streptophyta</taxon>
        <taxon>Embryophyta</taxon>
        <taxon>Tracheophyta</taxon>
        <taxon>Spermatophyta</taxon>
        <taxon>Magnoliopsida</taxon>
        <taxon>eudicotyledons</taxon>
        <taxon>Gunneridae</taxon>
        <taxon>Pentapetalae</taxon>
        <taxon>rosids</taxon>
        <taxon>malvids</taxon>
        <taxon>Malvales</taxon>
        <taxon>Malvaceae</taxon>
        <taxon>Malvoideae</taxon>
        <taxon>Hibiscus</taxon>
    </lineage>
</organism>
<evidence type="ECO:0000313" key="15">
    <source>
        <dbReference type="Proteomes" id="UP001472677"/>
    </source>
</evidence>
<gene>
    <name evidence="14" type="ORF">V6N12_069624</name>
</gene>
<name>A0ABR2FED6_9ROSI</name>
<dbReference type="InterPro" id="IPR011009">
    <property type="entry name" value="Kinase-like_dom_sf"/>
</dbReference>
<evidence type="ECO:0000256" key="7">
    <source>
        <dbReference type="ARBA" id="ARBA00022741"/>
    </source>
</evidence>
<dbReference type="Gene3D" id="1.10.510.10">
    <property type="entry name" value="Transferase(Phosphotransferase) domain 1"/>
    <property type="match status" value="1"/>
</dbReference>
<evidence type="ECO:0000256" key="3">
    <source>
        <dbReference type="ARBA" id="ARBA00022475"/>
    </source>
</evidence>
<sequence>MLAMGFLLKFLKCRKPTVTDEENGKDLGTEEGAMVFEYVSNRNLQEKLHGNKIELLPWKTCMSIAFQLAEAIEYLHNKCTLRISIDGGVTKDEANNDRLAGVVEGGGEPMNTTQWQEWWIQGW</sequence>
<evidence type="ECO:0000256" key="8">
    <source>
        <dbReference type="ARBA" id="ARBA00022777"/>
    </source>
</evidence>
<reference evidence="14 15" key="1">
    <citation type="journal article" date="2024" name="G3 (Bethesda)">
        <title>Genome assembly of Hibiscus sabdariffa L. provides insights into metabolisms of medicinal natural products.</title>
        <authorList>
            <person name="Kim T."/>
        </authorList>
    </citation>
    <scope>NUCLEOTIDE SEQUENCE [LARGE SCALE GENOMIC DNA]</scope>
    <source>
        <strain evidence="14">TK-2024</strain>
        <tissue evidence="14">Old leaves</tissue>
    </source>
</reference>
<keyword evidence="5" id="KW-0808">Transferase</keyword>
<dbReference type="InterPro" id="IPR047117">
    <property type="entry name" value="PERK1-13-like"/>
</dbReference>
<keyword evidence="6" id="KW-0812">Transmembrane</keyword>
<keyword evidence="3" id="KW-1003">Cell membrane</keyword>
<evidence type="ECO:0000256" key="12">
    <source>
        <dbReference type="ARBA" id="ARBA00047899"/>
    </source>
</evidence>
<comment type="catalytic activity">
    <reaction evidence="13">
        <text>L-seryl-[protein] + ATP = O-phospho-L-seryl-[protein] + ADP + H(+)</text>
        <dbReference type="Rhea" id="RHEA:17989"/>
        <dbReference type="Rhea" id="RHEA-COMP:9863"/>
        <dbReference type="Rhea" id="RHEA-COMP:11604"/>
        <dbReference type="ChEBI" id="CHEBI:15378"/>
        <dbReference type="ChEBI" id="CHEBI:29999"/>
        <dbReference type="ChEBI" id="CHEBI:30616"/>
        <dbReference type="ChEBI" id="CHEBI:83421"/>
        <dbReference type="ChEBI" id="CHEBI:456216"/>
        <dbReference type="EC" id="2.7.11.1"/>
    </reaction>
</comment>
<keyword evidence="10" id="KW-1133">Transmembrane helix</keyword>
<keyword evidence="11" id="KW-0472">Membrane</keyword>
<keyword evidence="9" id="KW-0067">ATP-binding</keyword>
<evidence type="ECO:0000256" key="13">
    <source>
        <dbReference type="ARBA" id="ARBA00048679"/>
    </source>
</evidence>
<evidence type="ECO:0000256" key="5">
    <source>
        <dbReference type="ARBA" id="ARBA00022679"/>
    </source>
</evidence>
<evidence type="ECO:0000256" key="2">
    <source>
        <dbReference type="ARBA" id="ARBA00012513"/>
    </source>
</evidence>
<dbReference type="PANTHER" id="PTHR47982:SF11">
    <property type="entry name" value="PROTEIN KINASE DOMAIN-CONTAINING PROTEIN"/>
    <property type="match status" value="1"/>
</dbReference>
<evidence type="ECO:0000313" key="14">
    <source>
        <dbReference type="EMBL" id="KAK8579297.1"/>
    </source>
</evidence>
<evidence type="ECO:0000256" key="4">
    <source>
        <dbReference type="ARBA" id="ARBA00022527"/>
    </source>
</evidence>
<protein>
    <recommendedName>
        <fullName evidence="2">non-specific serine/threonine protein kinase</fullName>
        <ecNumber evidence="2">2.7.11.1</ecNumber>
    </recommendedName>
</protein>
<evidence type="ECO:0000256" key="11">
    <source>
        <dbReference type="ARBA" id="ARBA00023136"/>
    </source>
</evidence>
<evidence type="ECO:0000256" key="1">
    <source>
        <dbReference type="ARBA" id="ARBA00004162"/>
    </source>
</evidence>
<proteinExistence type="predicted"/>
<dbReference type="EMBL" id="JBBPBM010000006">
    <property type="protein sequence ID" value="KAK8579297.1"/>
    <property type="molecule type" value="Genomic_DNA"/>
</dbReference>
<dbReference type="Proteomes" id="UP001472677">
    <property type="component" value="Unassembled WGS sequence"/>
</dbReference>
<comment type="catalytic activity">
    <reaction evidence="12">
        <text>L-threonyl-[protein] + ATP = O-phospho-L-threonyl-[protein] + ADP + H(+)</text>
        <dbReference type="Rhea" id="RHEA:46608"/>
        <dbReference type="Rhea" id="RHEA-COMP:11060"/>
        <dbReference type="Rhea" id="RHEA-COMP:11605"/>
        <dbReference type="ChEBI" id="CHEBI:15378"/>
        <dbReference type="ChEBI" id="CHEBI:30013"/>
        <dbReference type="ChEBI" id="CHEBI:30616"/>
        <dbReference type="ChEBI" id="CHEBI:61977"/>
        <dbReference type="ChEBI" id="CHEBI:456216"/>
        <dbReference type="EC" id="2.7.11.1"/>
    </reaction>
</comment>
<keyword evidence="4" id="KW-0723">Serine/threonine-protein kinase</keyword>
<comment type="caution">
    <text evidence="14">The sequence shown here is derived from an EMBL/GenBank/DDBJ whole genome shotgun (WGS) entry which is preliminary data.</text>
</comment>
<keyword evidence="7" id="KW-0547">Nucleotide-binding</keyword>
<accession>A0ABR2FED6</accession>
<evidence type="ECO:0000256" key="9">
    <source>
        <dbReference type="ARBA" id="ARBA00022840"/>
    </source>
</evidence>
<evidence type="ECO:0000256" key="6">
    <source>
        <dbReference type="ARBA" id="ARBA00022692"/>
    </source>
</evidence>
<keyword evidence="15" id="KW-1185">Reference proteome</keyword>
<dbReference type="SUPFAM" id="SSF56112">
    <property type="entry name" value="Protein kinase-like (PK-like)"/>
    <property type="match status" value="1"/>
</dbReference>
<dbReference type="EC" id="2.7.11.1" evidence="2"/>
<evidence type="ECO:0000256" key="10">
    <source>
        <dbReference type="ARBA" id="ARBA00022989"/>
    </source>
</evidence>
<dbReference type="PANTHER" id="PTHR47982">
    <property type="entry name" value="PROLINE-RICH RECEPTOR-LIKE PROTEIN KINASE PERK4"/>
    <property type="match status" value="1"/>
</dbReference>
<keyword evidence="8" id="KW-0418">Kinase</keyword>
<comment type="subcellular location">
    <subcellularLocation>
        <location evidence="1">Cell membrane</location>
        <topology evidence="1">Single-pass membrane protein</topology>
    </subcellularLocation>
</comment>